<reference evidence="1 2" key="1">
    <citation type="journal article" date="2018" name="Front. Plant Sci.">
        <title>Red Clover (Trifolium pratense) and Zigzag Clover (T. medium) - A Picture of Genomic Similarities and Differences.</title>
        <authorList>
            <person name="Dluhosova J."/>
            <person name="Istvanek J."/>
            <person name="Nedelnik J."/>
            <person name="Repkova J."/>
        </authorList>
    </citation>
    <scope>NUCLEOTIDE SEQUENCE [LARGE SCALE GENOMIC DNA]</scope>
    <source>
        <strain evidence="2">cv. 10/8</strain>
        <tissue evidence="1">Leaf</tissue>
    </source>
</reference>
<dbReference type="AlphaFoldDB" id="A0A392TUD4"/>
<sequence>DSDPATEEEEVQDNQDKNVDVDVVENSQTEESIEKIVSIGNEDTESGKTAPGDQMIDLDKIDSMYELQTKTVPRGVGRRLRSRKS</sequence>
<comment type="caution">
    <text evidence="1">The sequence shown here is derived from an EMBL/GenBank/DDBJ whole genome shotgun (WGS) entry which is preliminary data.</text>
</comment>
<accession>A0A392TUD4</accession>
<keyword evidence="2" id="KW-1185">Reference proteome</keyword>
<evidence type="ECO:0000313" key="2">
    <source>
        <dbReference type="Proteomes" id="UP000265520"/>
    </source>
</evidence>
<dbReference type="EMBL" id="LXQA010645455">
    <property type="protein sequence ID" value="MCI63890.1"/>
    <property type="molecule type" value="Genomic_DNA"/>
</dbReference>
<dbReference type="Proteomes" id="UP000265520">
    <property type="component" value="Unassembled WGS sequence"/>
</dbReference>
<organism evidence="1 2">
    <name type="scientific">Trifolium medium</name>
    <dbReference type="NCBI Taxonomy" id="97028"/>
    <lineage>
        <taxon>Eukaryota</taxon>
        <taxon>Viridiplantae</taxon>
        <taxon>Streptophyta</taxon>
        <taxon>Embryophyta</taxon>
        <taxon>Tracheophyta</taxon>
        <taxon>Spermatophyta</taxon>
        <taxon>Magnoliopsida</taxon>
        <taxon>eudicotyledons</taxon>
        <taxon>Gunneridae</taxon>
        <taxon>Pentapetalae</taxon>
        <taxon>rosids</taxon>
        <taxon>fabids</taxon>
        <taxon>Fabales</taxon>
        <taxon>Fabaceae</taxon>
        <taxon>Papilionoideae</taxon>
        <taxon>50 kb inversion clade</taxon>
        <taxon>NPAAA clade</taxon>
        <taxon>Hologalegina</taxon>
        <taxon>IRL clade</taxon>
        <taxon>Trifolieae</taxon>
        <taxon>Trifolium</taxon>
    </lineage>
</organism>
<name>A0A392TUD4_9FABA</name>
<feature type="non-terminal residue" evidence="1">
    <location>
        <position position="85"/>
    </location>
</feature>
<feature type="non-terminal residue" evidence="1">
    <location>
        <position position="1"/>
    </location>
</feature>
<protein>
    <submittedName>
        <fullName evidence="1">Uncharacterized protein</fullName>
    </submittedName>
</protein>
<evidence type="ECO:0000313" key="1">
    <source>
        <dbReference type="EMBL" id="MCI63890.1"/>
    </source>
</evidence>
<proteinExistence type="predicted"/>